<evidence type="ECO:0000313" key="2">
    <source>
        <dbReference type="Proteomes" id="UP000278035"/>
    </source>
</evidence>
<accession>A0A3G8LP30</accession>
<evidence type="ECO:0000313" key="1">
    <source>
        <dbReference type="EMBL" id="AZG71456.1"/>
    </source>
</evidence>
<gene>
    <name evidence="1" type="ORF">EGC82_00940</name>
</gene>
<dbReference type="KEGG" id="slj:EGC82_00940"/>
<dbReference type="Pfam" id="PF07277">
    <property type="entry name" value="SapC"/>
    <property type="match status" value="1"/>
</dbReference>
<dbReference type="RefSeq" id="WP_124729105.1">
    <property type="nucleotide sequence ID" value="NZ_CBCSKC010000017.1"/>
</dbReference>
<dbReference type="AlphaFoldDB" id="A0A3G8LP30"/>
<dbReference type="Proteomes" id="UP000278035">
    <property type="component" value="Chromosome"/>
</dbReference>
<keyword evidence="2" id="KW-1185">Reference proteome</keyword>
<sequence length="254" mass="28313">MKKLTELTPQQHQHLRLANDSAIQFAHQQNIMSVHVSEVSQTACSMPIVFVRDSNNGQWVLTAFTSFDQGSNLFVEQGIWTASYTPTNMQTFPFFLMTSPDNPQSYTIGIDQDHPVFSTTAGQAIFEANSKASLHLSKVKALLEADINNDIHTQQFNQHISKLGLLRPINIVIQHQDGTSPSLSGLYTIDEDKLQTLSQETLFELHQQGYLAPLQAMLLSLFQLNVLIKKHNKISALNPIKSIKLEVSKNSAAA</sequence>
<dbReference type="EMBL" id="CP034015">
    <property type="protein sequence ID" value="AZG71456.1"/>
    <property type="molecule type" value="Genomic_DNA"/>
</dbReference>
<protein>
    <submittedName>
        <fullName evidence="1">SapC family protein</fullName>
    </submittedName>
</protein>
<organism evidence="1 2">
    <name type="scientific">Shewanella livingstonensis</name>
    <dbReference type="NCBI Taxonomy" id="150120"/>
    <lineage>
        <taxon>Bacteria</taxon>
        <taxon>Pseudomonadati</taxon>
        <taxon>Pseudomonadota</taxon>
        <taxon>Gammaproteobacteria</taxon>
        <taxon>Alteromonadales</taxon>
        <taxon>Shewanellaceae</taxon>
        <taxon>Shewanella</taxon>
    </lineage>
</organism>
<reference evidence="2" key="1">
    <citation type="submission" date="2018-11" db="EMBL/GenBank/DDBJ databases">
        <title>Shewanella sp. M2.</title>
        <authorList>
            <person name="Hwang Y.J."/>
            <person name="Hwang C.Y."/>
        </authorList>
    </citation>
    <scope>NUCLEOTIDE SEQUENCE [LARGE SCALE GENOMIC DNA]</scope>
    <source>
        <strain evidence="2">LMG 19866</strain>
    </source>
</reference>
<dbReference type="OrthoDB" id="9806524at2"/>
<dbReference type="InterPro" id="IPR010836">
    <property type="entry name" value="SapC"/>
</dbReference>
<name>A0A3G8LP30_9GAMM</name>
<proteinExistence type="predicted"/>